<keyword evidence="5 13" id="KW-0808">Transferase</keyword>
<keyword evidence="7" id="KW-0663">Pyridoxal phosphate</keyword>
<dbReference type="PROSITE" id="PS00595">
    <property type="entry name" value="AA_TRANSFER_CLASS_5"/>
    <property type="match status" value="1"/>
</dbReference>
<dbReference type="FunFam" id="3.40.640.10:FF:000084">
    <property type="entry name" value="IscS-like cysteine desulfurase"/>
    <property type="match status" value="1"/>
</dbReference>
<dbReference type="Pfam" id="PF00266">
    <property type="entry name" value="Aminotran_5"/>
    <property type="match status" value="1"/>
</dbReference>
<dbReference type="PANTHER" id="PTHR11601">
    <property type="entry name" value="CYSTEINE DESULFURYLASE FAMILY MEMBER"/>
    <property type="match status" value="1"/>
</dbReference>
<proteinExistence type="inferred from homology"/>
<dbReference type="Gene3D" id="3.40.640.10">
    <property type="entry name" value="Type I PLP-dependent aspartate aminotransferase-like (Major domain)"/>
    <property type="match status" value="1"/>
</dbReference>
<evidence type="ECO:0000313" key="13">
    <source>
        <dbReference type="EMBL" id="VVM04548.1"/>
    </source>
</evidence>
<comment type="cofactor">
    <cofactor evidence="1 11">
        <name>pyridoxal 5'-phosphate</name>
        <dbReference type="ChEBI" id="CHEBI:597326"/>
    </cofactor>
</comment>
<evidence type="ECO:0000259" key="12">
    <source>
        <dbReference type="Pfam" id="PF00266"/>
    </source>
</evidence>
<keyword evidence="9" id="KW-0411">Iron-sulfur</keyword>
<dbReference type="Proteomes" id="UP000381693">
    <property type="component" value="Unassembled WGS sequence"/>
</dbReference>
<dbReference type="Gene3D" id="3.90.1150.10">
    <property type="entry name" value="Aspartate Aminotransferase, domain 1"/>
    <property type="match status" value="1"/>
</dbReference>
<dbReference type="RefSeq" id="WP_142524269.1">
    <property type="nucleotide sequence ID" value="NZ_CABFUZ020000015.1"/>
</dbReference>
<dbReference type="PIRSF" id="PIRSF005572">
    <property type="entry name" value="NifS"/>
    <property type="match status" value="1"/>
</dbReference>
<dbReference type="GO" id="GO:0046872">
    <property type="term" value="F:metal ion binding"/>
    <property type="evidence" value="ECO:0007669"/>
    <property type="project" value="UniProtKB-KW"/>
</dbReference>
<evidence type="ECO:0000256" key="11">
    <source>
        <dbReference type="RuleBase" id="RU004504"/>
    </source>
</evidence>
<dbReference type="InterPro" id="IPR016454">
    <property type="entry name" value="Cysteine_dSase"/>
</dbReference>
<evidence type="ECO:0000256" key="1">
    <source>
        <dbReference type="ARBA" id="ARBA00001933"/>
    </source>
</evidence>
<evidence type="ECO:0000256" key="4">
    <source>
        <dbReference type="ARBA" id="ARBA00012239"/>
    </source>
</evidence>
<comment type="similarity">
    <text evidence="3">Belongs to the class-V pyridoxal-phosphate-dependent aminotransferase family. NifS/IscS subfamily.</text>
</comment>
<dbReference type="Gene3D" id="1.10.260.50">
    <property type="match status" value="1"/>
</dbReference>
<dbReference type="NCBIfam" id="NF002806">
    <property type="entry name" value="PRK02948.1"/>
    <property type="match status" value="1"/>
</dbReference>
<evidence type="ECO:0000256" key="7">
    <source>
        <dbReference type="ARBA" id="ARBA00022898"/>
    </source>
</evidence>
<evidence type="ECO:0000256" key="9">
    <source>
        <dbReference type="ARBA" id="ARBA00023014"/>
    </source>
</evidence>
<evidence type="ECO:0000256" key="5">
    <source>
        <dbReference type="ARBA" id="ARBA00022679"/>
    </source>
</evidence>
<dbReference type="EC" id="2.8.1.7" evidence="4"/>
<dbReference type="InterPro" id="IPR015421">
    <property type="entry name" value="PyrdxlP-dep_Trfase_major"/>
</dbReference>
<dbReference type="GO" id="GO:0031071">
    <property type="term" value="F:cysteine desulfurase activity"/>
    <property type="evidence" value="ECO:0007669"/>
    <property type="project" value="UniProtKB-EC"/>
</dbReference>
<comment type="function">
    <text evidence="2">Catalyzes the removal of elemental sulfur atoms from cysteine to produce alanine. Seems to participate in the biosynthesis of the nitrogenase metalloclusters by providing the inorganic sulfur required for the Fe-S core formation.</text>
</comment>
<name>A0A5E6M5F4_9BACT</name>
<dbReference type="InterPro" id="IPR015424">
    <property type="entry name" value="PyrdxlP-dep_Trfase"/>
</dbReference>
<dbReference type="InterPro" id="IPR000192">
    <property type="entry name" value="Aminotrans_V_dom"/>
</dbReference>
<evidence type="ECO:0000256" key="3">
    <source>
        <dbReference type="ARBA" id="ARBA00006490"/>
    </source>
</evidence>
<dbReference type="AlphaFoldDB" id="A0A5E6M5F4"/>
<keyword evidence="8" id="KW-0408">Iron</keyword>
<sequence length="388" mass="42135">MSRRLIYLDNNATTAMVPEAVREMVPFLSVYYGNPSSFYSLGQESKEALQSARRRVAGLLGCGEDALVFTSGGTESDNSALRSALRTSGKREVVTTAVEHPAVYRFCQELEREGYRIRWLPVGSDGRLDPADVARAIGSETAIVSVMWANNETGVLFPIREIGEICRAHGVLFHTDAVQATGKLPLHVAEMPIDFLSVSAHKFGGPKGVGVLYVREGVPFRPYLLGGSQERGRRAGTENVAAIVGMGRAAELAAERVGRFADRVGKLRDKFEKTILSELTEVRINGHRTERVPNTSNLCFQNVESEALLLELDRQGILASGGSACSTGSAKPSRVLVGMGLSAREAFASVRFSLGWNNTEEEIDWAAAAVVRAVRRIREKLPASLVAQ</sequence>
<dbReference type="SUPFAM" id="SSF53383">
    <property type="entry name" value="PLP-dependent transferases"/>
    <property type="match status" value="1"/>
</dbReference>
<accession>A0A5E6M5F4</accession>
<evidence type="ECO:0000256" key="6">
    <source>
        <dbReference type="ARBA" id="ARBA00022723"/>
    </source>
</evidence>
<dbReference type="InterPro" id="IPR015422">
    <property type="entry name" value="PyrdxlP-dep_Trfase_small"/>
</dbReference>
<evidence type="ECO:0000256" key="10">
    <source>
        <dbReference type="ARBA" id="ARBA00050776"/>
    </source>
</evidence>
<protein>
    <recommendedName>
        <fullName evidence="4">cysteine desulfurase</fullName>
        <ecNumber evidence="4">2.8.1.7</ecNumber>
    </recommendedName>
</protein>
<dbReference type="GO" id="GO:0051536">
    <property type="term" value="F:iron-sulfur cluster binding"/>
    <property type="evidence" value="ECO:0007669"/>
    <property type="project" value="UniProtKB-KW"/>
</dbReference>
<comment type="catalytic activity">
    <reaction evidence="10">
        <text>(sulfur carrier)-H + L-cysteine = (sulfur carrier)-SH + L-alanine</text>
        <dbReference type="Rhea" id="RHEA:43892"/>
        <dbReference type="Rhea" id="RHEA-COMP:14737"/>
        <dbReference type="Rhea" id="RHEA-COMP:14739"/>
        <dbReference type="ChEBI" id="CHEBI:29917"/>
        <dbReference type="ChEBI" id="CHEBI:35235"/>
        <dbReference type="ChEBI" id="CHEBI:57972"/>
        <dbReference type="ChEBI" id="CHEBI:64428"/>
        <dbReference type="EC" id="2.8.1.7"/>
    </reaction>
</comment>
<dbReference type="EMBL" id="CABFUZ020000015">
    <property type="protein sequence ID" value="VVM04548.1"/>
    <property type="molecule type" value="Genomic_DNA"/>
</dbReference>
<feature type="domain" description="Aminotransferase class V" evidence="12">
    <location>
        <begin position="6"/>
        <end position="364"/>
    </location>
</feature>
<keyword evidence="6" id="KW-0479">Metal-binding</keyword>
<evidence type="ECO:0000256" key="8">
    <source>
        <dbReference type="ARBA" id="ARBA00023004"/>
    </source>
</evidence>
<gene>
    <name evidence="13" type="primary">iscS/NFS1</name>
    <name evidence="13" type="ORF">MAMC_00111</name>
</gene>
<dbReference type="OrthoDB" id="9808002at2"/>
<dbReference type="InterPro" id="IPR020578">
    <property type="entry name" value="Aminotrans_V_PyrdxlP_BS"/>
</dbReference>
<evidence type="ECO:0000256" key="2">
    <source>
        <dbReference type="ARBA" id="ARBA00003120"/>
    </source>
</evidence>
<reference evidence="13" key="1">
    <citation type="submission" date="2019-09" db="EMBL/GenBank/DDBJ databases">
        <authorList>
            <person name="Cremers G."/>
        </authorList>
    </citation>
    <scope>NUCLEOTIDE SEQUENCE [LARGE SCALE GENOMIC DNA]</scope>
    <source>
        <strain evidence="13">3B</strain>
    </source>
</reference>
<evidence type="ECO:0000313" key="14">
    <source>
        <dbReference type="Proteomes" id="UP000381693"/>
    </source>
</evidence>
<keyword evidence="14" id="KW-1185">Reference proteome</keyword>
<dbReference type="PANTHER" id="PTHR11601:SF34">
    <property type="entry name" value="CYSTEINE DESULFURASE"/>
    <property type="match status" value="1"/>
</dbReference>
<comment type="caution">
    <text evidence="13">The sequence shown here is derived from an EMBL/GenBank/DDBJ whole genome shotgun (WGS) entry which is preliminary data.</text>
</comment>
<organism evidence="13 14">
    <name type="scientific">Methylacidimicrobium cyclopophantes</name>
    <dbReference type="NCBI Taxonomy" id="1041766"/>
    <lineage>
        <taxon>Bacteria</taxon>
        <taxon>Pseudomonadati</taxon>
        <taxon>Verrucomicrobiota</taxon>
        <taxon>Methylacidimicrobium</taxon>
    </lineage>
</organism>